<comment type="cofactor">
    <cofactor evidence="1">
        <name>Ca(2+)</name>
        <dbReference type="ChEBI" id="CHEBI:29108"/>
    </cofactor>
</comment>
<evidence type="ECO:0000259" key="10">
    <source>
        <dbReference type="Pfam" id="PF22842"/>
    </source>
</evidence>
<sequence length="563" mass="57396">MANTFYVSPTGSDAQSGTLESPFASLEYAHSRAQPGDTILLRGGVYTPLSGIDLTSDGTSGKPIVVASYPGEHAVLDGSRLPQGEYVLNMQDASWNHLVGIEIRNGPEGGLIMQGNSHDNIIERLDVHHNGGRSEWDGKGISLYGTGGNNLLLNNDSHDNHDLHGDNADGFQISSTGQGNVLSGNRAWGNSDDGFDLFNVQDGTQAGAVHLEGNWAFDNGFDAAGNRVGDGNGFKLGGQRPDAGSESGGHTLVHNMAWDNGGSGFDENGATAPSTLEGNTAHDNGSYNFGFWEQDNTFQDDVSYGSGRLAISGSSSGSSWDVDAAPVTTDPMTDADARAARGSDGSLPGMSADTVTETATAATSTAATSNIATSNTATSTAATSAAGPVTDPLASVTTGGASATDKTATGVSSNDVLLGNASDDRSSGGCGNHVFHGGAGDDTLKGGRGNDVLHGGAGNDTLKGGAGDDVLFGEGGNDLLIGGRGADTFVFGAVTGRDGGTATVRDFTPGVDHFKLTDGLSLVSFHTLDIDCGGRHDLALTLSDGQSIHVTGVSEANPWDWLV</sequence>
<organism evidence="11 12">
    <name type="scientific">Methylorubrum populi</name>
    <dbReference type="NCBI Taxonomy" id="223967"/>
    <lineage>
        <taxon>Bacteria</taxon>
        <taxon>Pseudomonadati</taxon>
        <taxon>Pseudomonadota</taxon>
        <taxon>Alphaproteobacteria</taxon>
        <taxon>Hyphomicrobiales</taxon>
        <taxon>Methylobacteriaceae</taxon>
        <taxon>Methylorubrum</taxon>
    </lineage>
</organism>
<dbReference type="GO" id="GO:0005509">
    <property type="term" value="F:calcium ion binding"/>
    <property type="evidence" value="ECO:0007669"/>
    <property type="project" value="InterPro"/>
</dbReference>
<feature type="domain" description="Pel9A-like right handed beta-helix region" evidence="10">
    <location>
        <begin position="136"/>
        <end position="288"/>
    </location>
</feature>
<dbReference type="InterPro" id="IPR006626">
    <property type="entry name" value="PbH1"/>
</dbReference>
<dbReference type="Pfam" id="PF00353">
    <property type="entry name" value="HemolysinCabind"/>
    <property type="match status" value="2"/>
</dbReference>
<feature type="compositionally biased region" description="Polar residues" evidence="9">
    <location>
        <begin position="396"/>
        <end position="415"/>
    </location>
</feature>
<comment type="subcellular location">
    <subcellularLocation>
        <location evidence="2">Secreted</location>
    </subcellularLocation>
</comment>
<name>A0A160PLI3_9HYPH</name>
<feature type="region of interest" description="Disordered" evidence="9">
    <location>
        <begin position="313"/>
        <end position="352"/>
    </location>
</feature>
<dbReference type="InterPro" id="IPR011049">
    <property type="entry name" value="Serralysin-like_metalloprot_C"/>
</dbReference>
<dbReference type="InterPro" id="IPR001343">
    <property type="entry name" value="Hemolysn_Ca-bd"/>
</dbReference>
<evidence type="ECO:0000256" key="4">
    <source>
        <dbReference type="ARBA" id="ARBA00022723"/>
    </source>
</evidence>
<evidence type="ECO:0000256" key="2">
    <source>
        <dbReference type="ARBA" id="ARBA00004613"/>
    </source>
</evidence>
<evidence type="ECO:0000256" key="3">
    <source>
        <dbReference type="ARBA" id="ARBA00022525"/>
    </source>
</evidence>
<dbReference type="InterPro" id="IPR052052">
    <property type="entry name" value="Polysaccharide_Lyase_9"/>
</dbReference>
<keyword evidence="4" id="KW-0479">Metal-binding</keyword>
<evidence type="ECO:0000256" key="1">
    <source>
        <dbReference type="ARBA" id="ARBA00001913"/>
    </source>
</evidence>
<keyword evidence="3" id="KW-0964">Secreted</keyword>
<dbReference type="SMART" id="SM00710">
    <property type="entry name" value="PbH1"/>
    <property type="match status" value="5"/>
</dbReference>
<evidence type="ECO:0000313" key="11">
    <source>
        <dbReference type="EMBL" id="BAU92790.1"/>
    </source>
</evidence>
<gene>
    <name evidence="11" type="ORF">MPPM_4185</name>
</gene>
<dbReference type="SUPFAM" id="SSF51120">
    <property type="entry name" value="beta-Roll"/>
    <property type="match status" value="1"/>
</dbReference>
<evidence type="ECO:0000256" key="9">
    <source>
        <dbReference type="SAM" id="MobiDB-lite"/>
    </source>
</evidence>
<reference evidence="11 12" key="1">
    <citation type="journal article" date="2016" name="Genome Announc.">
        <title>Complete Genome Sequence of Methylobacterium populi P-1M, Isolated from Pink-Pigmented Household Biofilm.</title>
        <authorList>
            <person name="Morohoshi T."/>
            <person name="Ikeda T."/>
        </authorList>
    </citation>
    <scope>NUCLEOTIDE SEQUENCE [LARGE SCALE GENOMIC DNA]</scope>
    <source>
        <strain evidence="11 12">P-1M</strain>
    </source>
</reference>
<dbReference type="SUPFAM" id="SSF51126">
    <property type="entry name" value="Pectin lyase-like"/>
    <property type="match status" value="1"/>
</dbReference>
<dbReference type="AlphaFoldDB" id="A0A160PLI3"/>
<keyword evidence="7" id="KW-0456">Lyase</keyword>
<keyword evidence="5" id="KW-0732">Signal</keyword>
<accession>A0A160PLI3</accession>
<feature type="compositionally biased region" description="Low complexity" evidence="9">
    <location>
        <begin position="342"/>
        <end position="352"/>
    </location>
</feature>
<dbReference type="Gene3D" id="2.150.10.10">
    <property type="entry name" value="Serralysin-like metalloprotease, C-terminal"/>
    <property type="match status" value="1"/>
</dbReference>
<evidence type="ECO:0000256" key="6">
    <source>
        <dbReference type="ARBA" id="ARBA00022837"/>
    </source>
</evidence>
<dbReference type="GO" id="GO:0016837">
    <property type="term" value="F:carbon-oxygen lyase activity, acting on polysaccharides"/>
    <property type="evidence" value="ECO:0007669"/>
    <property type="project" value="TreeGrafter"/>
</dbReference>
<evidence type="ECO:0000256" key="8">
    <source>
        <dbReference type="ARBA" id="ARBA00038263"/>
    </source>
</evidence>
<dbReference type="PANTHER" id="PTHR40088:SF1">
    <property type="entry name" value="PECTATE LYASE PEL9"/>
    <property type="match status" value="1"/>
</dbReference>
<dbReference type="InterPro" id="IPR018511">
    <property type="entry name" value="Hemolysin-typ_Ca-bd_CS"/>
</dbReference>
<dbReference type="InterPro" id="IPR053868">
    <property type="entry name" value="Pel9A-like_beta_helix"/>
</dbReference>
<dbReference type="Proteomes" id="UP000218288">
    <property type="component" value="Chromosome"/>
</dbReference>
<feature type="region of interest" description="Disordered" evidence="9">
    <location>
        <begin position="396"/>
        <end position="420"/>
    </location>
</feature>
<dbReference type="Pfam" id="PF22842">
    <property type="entry name" value="Pel9A-like_beta_helix"/>
    <property type="match status" value="1"/>
</dbReference>
<evidence type="ECO:0000256" key="5">
    <source>
        <dbReference type="ARBA" id="ARBA00022729"/>
    </source>
</evidence>
<dbReference type="PRINTS" id="PR00313">
    <property type="entry name" value="CABNDNGRPT"/>
</dbReference>
<dbReference type="RefSeq" id="WP_096486646.1">
    <property type="nucleotide sequence ID" value="NZ_AP014809.1"/>
</dbReference>
<proteinExistence type="inferred from homology"/>
<evidence type="ECO:0000256" key="7">
    <source>
        <dbReference type="ARBA" id="ARBA00023239"/>
    </source>
</evidence>
<keyword evidence="6" id="KW-0106">Calcium</keyword>
<comment type="similarity">
    <text evidence="8">Belongs to the polysaccharide lyase 9 family.</text>
</comment>
<dbReference type="EMBL" id="AP014809">
    <property type="protein sequence ID" value="BAU92790.1"/>
    <property type="molecule type" value="Genomic_DNA"/>
</dbReference>
<evidence type="ECO:0000313" key="12">
    <source>
        <dbReference type="Proteomes" id="UP000218288"/>
    </source>
</evidence>
<dbReference type="InterPro" id="IPR012334">
    <property type="entry name" value="Pectin_lyas_fold"/>
</dbReference>
<dbReference type="InterPro" id="IPR011050">
    <property type="entry name" value="Pectin_lyase_fold/virulence"/>
</dbReference>
<dbReference type="PROSITE" id="PS00330">
    <property type="entry name" value="HEMOLYSIN_CALCIUM"/>
    <property type="match status" value="2"/>
</dbReference>
<dbReference type="PANTHER" id="PTHR40088">
    <property type="entry name" value="PECTATE LYASE (EUROFUNG)"/>
    <property type="match status" value="1"/>
</dbReference>
<dbReference type="Gene3D" id="2.160.20.10">
    <property type="entry name" value="Single-stranded right-handed beta-helix, Pectin lyase-like"/>
    <property type="match status" value="1"/>
</dbReference>
<dbReference type="GO" id="GO:0005576">
    <property type="term" value="C:extracellular region"/>
    <property type="evidence" value="ECO:0007669"/>
    <property type="project" value="UniProtKB-SubCell"/>
</dbReference>
<protein>
    <submittedName>
        <fullName evidence="11">Hemolysin-type calcium-binding protein</fullName>
    </submittedName>
</protein>